<name>A0A0L0BMC6_LUCCU</name>
<dbReference type="EMBL" id="JRES01001641">
    <property type="protein sequence ID" value="KNC21285.1"/>
    <property type="molecule type" value="Genomic_DNA"/>
</dbReference>
<proteinExistence type="predicted"/>
<dbReference type="AlphaFoldDB" id="A0A0L0BMC6"/>
<dbReference type="PANTHER" id="PTHR20898:SF0">
    <property type="entry name" value="DAEDALUS ON 3-RELATED"/>
    <property type="match status" value="1"/>
</dbReference>
<comment type="caution">
    <text evidence="1">The sequence shown here is derived from an EMBL/GenBank/DDBJ whole genome shotgun (WGS) entry which is preliminary data.</text>
</comment>
<evidence type="ECO:0000313" key="1">
    <source>
        <dbReference type="EMBL" id="KNC21285.1"/>
    </source>
</evidence>
<dbReference type="Proteomes" id="UP000037069">
    <property type="component" value="Unassembled WGS sequence"/>
</dbReference>
<sequence>LKFYQINTQKHSIEITNLTCASLNLNYINYTKCQLNKVNNKNNEQSIYIYGKLMVKSINDMTVLICTYISQVNAKLLRKVNKNYRPFLYDDVIDFCDFQKNSKRNIFWNLVFNTMSKYSNLNHTCPYKHDFIIDNLVFSGKHFKMLPFPKGNYLVEMIIITQDIKIGRVDGYFSMKILMCSFQLTCEYFE</sequence>
<keyword evidence="2" id="KW-1185">Reference proteome</keyword>
<evidence type="ECO:0000313" key="2">
    <source>
        <dbReference type="Proteomes" id="UP000037069"/>
    </source>
</evidence>
<dbReference type="InterPro" id="IPR010512">
    <property type="entry name" value="DUF1091"/>
</dbReference>
<accession>A0A0L0BMC6</accession>
<organism evidence="1 2">
    <name type="scientific">Lucilia cuprina</name>
    <name type="common">Green bottle fly</name>
    <name type="synonym">Australian sheep blowfly</name>
    <dbReference type="NCBI Taxonomy" id="7375"/>
    <lineage>
        <taxon>Eukaryota</taxon>
        <taxon>Metazoa</taxon>
        <taxon>Ecdysozoa</taxon>
        <taxon>Arthropoda</taxon>
        <taxon>Hexapoda</taxon>
        <taxon>Insecta</taxon>
        <taxon>Pterygota</taxon>
        <taxon>Neoptera</taxon>
        <taxon>Endopterygota</taxon>
        <taxon>Diptera</taxon>
        <taxon>Brachycera</taxon>
        <taxon>Muscomorpha</taxon>
        <taxon>Oestroidea</taxon>
        <taxon>Calliphoridae</taxon>
        <taxon>Luciliinae</taxon>
        <taxon>Lucilia</taxon>
    </lineage>
</organism>
<dbReference type="Pfam" id="PF06477">
    <property type="entry name" value="DUF1091"/>
    <property type="match status" value="1"/>
</dbReference>
<gene>
    <name evidence="1" type="ORF">FF38_08398</name>
</gene>
<feature type="non-terminal residue" evidence="1">
    <location>
        <position position="1"/>
    </location>
</feature>
<dbReference type="SMART" id="SM00697">
    <property type="entry name" value="DM8"/>
    <property type="match status" value="1"/>
</dbReference>
<dbReference type="PANTHER" id="PTHR20898">
    <property type="entry name" value="DAEDALUS ON 3-RELATED-RELATED"/>
    <property type="match status" value="1"/>
</dbReference>
<reference evidence="1 2" key="1">
    <citation type="journal article" date="2015" name="Nat. Commun.">
        <title>Lucilia cuprina genome unlocks parasitic fly biology to underpin future interventions.</title>
        <authorList>
            <person name="Anstead C.A."/>
            <person name="Korhonen P.K."/>
            <person name="Young N.D."/>
            <person name="Hall R.S."/>
            <person name="Jex A.R."/>
            <person name="Murali S.C."/>
            <person name="Hughes D.S."/>
            <person name="Lee S.F."/>
            <person name="Perry T."/>
            <person name="Stroehlein A.J."/>
            <person name="Ansell B.R."/>
            <person name="Breugelmans B."/>
            <person name="Hofmann A."/>
            <person name="Qu J."/>
            <person name="Dugan S."/>
            <person name="Lee S.L."/>
            <person name="Chao H."/>
            <person name="Dinh H."/>
            <person name="Han Y."/>
            <person name="Doddapaneni H.V."/>
            <person name="Worley K.C."/>
            <person name="Muzny D.M."/>
            <person name="Ioannidis P."/>
            <person name="Waterhouse R.M."/>
            <person name="Zdobnov E.M."/>
            <person name="James P.J."/>
            <person name="Bagnall N.H."/>
            <person name="Kotze A.C."/>
            <person name="Gibbs R.A."/>
            <person name="Richards S."/>
            <person name="Batterham P."/>
            <person name="Gasser R.B."/>
        </authorList>
    </citation>
    <scope>NUCLEOTIDE SEQUENCE [LARGE SCALE GENOMIC DNA]</scope>
    <source>
        <strain evidence="1 2">LS</strain>
        <tissue evidence="1">Full body</tissue>
    </source>
</reference>
<dbReference type="OrthoDB" id="7727171at2759"/>
<protein>
    <submittedName>
        <fullName evidence="1">Uncharacterized protein</fullName>
    </submittedName>
</protein>